<dbReference type="FunFam" id="3.90.550.10:FF:000003">
    <property type="entry name" value="2-C-methyl-D-erythritol 4-phosphate cytidylyltransferase"/>
    <property type="match status" value="1"/>
</dbReference>
<dbReference type="HAMAP" id="MF_00108">
    <property type="entry name" value="IspD"/>
    <property type="match status" value="1"/>
</dbReference>
<evidence type="ECO:0000256" key="2">
    <source>
        <dbReference type="ARBA" id="ARBA00022695"/>
    </source>
</evidence>
<dbReference type="InterPro" id="IPR001228">
    <property type="entry name" value="IspD"/>
</dbReference>
<comment type="catalytic activity">
    <reaction evidence="4">
        <text>2-C-methyl-D-erythritol 4-phosphate + CTP + H(+) = 4-CDP-2-C-methyl-D-erythritol + diphosphate</text>
        <dbReference type="Rhea" id="RHEA:13429"/>
        <dbReference type="ChEBI" id="CHEBI:15378"/>
        <dbReference type="ChEBI" id="CHEBI:33019"/>
        <dbReference type="ChEBI" id="CHEBI:37563"/>
        <dbReference type="ChEBI" id="CHEBI:57823"/>
        <dbReference type="ChEBI" id="CHEBI:58262"/>
        <dbReference type="EC" id="2.7.7.60"/>
    </reaction>
</comment>
<feature type="site" description="Positions MEP for the nucleophilic attack" evidence="4">
    <location>
        <position position="146"/>
    </location>
</feature>
<dbReference type="PANTHER" id="PTHR32125:SF4">
    <property type="entry name" value="2-C-METHYL-D-ERYTHRITOL 4-PHOSPHATE CYTIDYLYLTRANSFERASE, CHLOROPLASTIC"/>
    <property type="match status" value="1"/>
</dbReference>
<dbReference type="Pfam" id="PF01128">
    <property type="entry name" value="IspD"/>
    <property type="match status" value="1"/>
</dbReference>
<dbReference type="SUPFAM" id="SSF53448">
    <property type="entry name" value="Nucleotide-diphospho-sugar transferases"/>
    <property type="match status" value="1"/>
</dbReference>
<keyword evidence="3 4" id="KW-0414">Isoprene biosynthesis</keyword>
<organism evidence="5 6">
    <name type="scientific">Massilimicrobiota timonensis</name>
    <dbReference type="NCBI Taxonomy" id="1776392"/>
    <lineage>
        <taxon>Bacteria</taxon>
        <taxon>Bacillati</taxon>
        <taxon>Bacillota</taxon>
        <taxon>Erysipelotrichia</taxon>
        <taxon>Erysipelotrichales</taxon>
        <taxon>Erysipelotrichaceae</taxon>
        <taxon>Massilimicrobiota</taxon>
    </lineage>
</organism>
<dbReference type="OrthoDB" id="9806837at2"/>
<evidence type="ECO:0000313" key="5">
    <source>
        <dbReference type="EMBL" id="OUQ36288.1"/>
    </source>
</evidence>
<dbReference type="EMBL" id="NFLJ01000003">
    <property type="protein sequence ID" value="OUQ36288.1"/>
    <property type="molecule type" value="Genomic_DNA"/>
</dbReference>
<evidence type="ECO:0000256" key="4">
    <source>
        <dbReference type="HAMAP-Rule" id="MF_00108"/>
    </source>
</evidence>
<dbReference type="GO" id="GO:0019288">
    <property type="term" value="P:isopentenyl diphosphate biosynthetic process, methylerythritol 4-phosphate pathway"/>
    <property type="evidence" value="ECO:0007669"/>
    <property type="project" value="UniProtKB-UniRule"/>
</dbReference>
<evidence type="ECO:0000256" key="1">
    <source>
        <dbReference type="ARBA" id="ARBA00022679"/>
    </source>
</evidence>
<dbReference type="UniPathway" id="UPA00056">
    <property type="reaction ID" value="UER00093"/>
</dbReference>
<dbReference type="RefSeq" id="WP_087357090.1">
    <property type="nucleotide sequence ID" value="NZ_NFLJ01000003.1"/>
</dbReference>
<feature type="site" description="Transition state stabilizer" evidence="4">
    <location>
        <position position="21"/>
    </location>
</feature>
<reference evidence="5 6" key="1">
    <citation type="journal article" date="2018" name="BMC Genomics">
        <title>Whole genome sequencing and function prediction of 133 gut anaerobes isolated from chicken caecum in pure cultures.</title>
        <authorList>
            <person name="Medvecky M."/>
            <person name="Cejkova D."/>
            <person name="Polansky O."/>
            <person name="Karasova D."/>
            <person name="Kubasova T."/>
            <person name="Cizek A."/>
            <person name="Rychlik I."/>
        </authorList>
    </citation>
    <scope>NUCLEOTIDE SEQUENCE [LARGE SCALE GENOMIC DNA]</scope>
    <source>
        <strain evidence="5 6">An13</strain>
    </source>
</reference>
<dbReference type="GO" id="GO:0050518">
    <property type="term" value="F:2-C-methyl-D-erythritol 4-phosphate cytidylyltransferase activity"/>
    <property type="evidence" value="ECO:0007669"/>
    <property type="project" value="UniProtKB-UniRule"/>
</dbReference>
<dbReference type="Proteomes" id="UP000195305">
    <property type="component" value="Unassembled WGS sequence"/>
</dbReference>
<comment type="pathway">
    <text evidence="4">Isoprenoid biosynthesis; isopentenyl diphosphate biosynthesis via DXP pathway; isopentenyl diphosphate from 1-deoxy-D-xylulose 5-phosphate: step 2/6.</text>
</comment>
<dbReference type="PANTHER" id="PTHR32125">
    <property type="entry name" value="2-C-METHYL-D-ERYTHRITOL 4-PHOSPHATE CYTIDYLYLTRANSFERASE, CHLOROPLASTIC"/>
    <property type="match status" value="1"/>
</dbReference>
<dbReference type="AlphaFoldDB" id="A0A1Y4T274"/>
<gene>
    <name evidence="4" type="primary">ispD</name>
    <name evidence="5" type="ORF">B5E75_01485</name>
</gene>
<dbReference type="InterPro" id="IPR029044">
    <property type="entry name" value="Nucleotide-diphossugar_trans"/>
</dbReference>
<sequence>MYSVIILCAGQGKRTGLSYNKMFYTFQGQTVYEMTLEVFMQDARCQQIIVVTRPEEREDFIKLSHDSRIEFVDGGKERQDSVYAGLQRVQSKYVFIHDGARPYVKKQQIDDLLECLKTHKACLVMVPCKDTIKRVVDDVVIETLNRKELMQAQTPQAFDTKLILDAYTKAIQQNFQATDDAQMVENFTDEKVYMVLGDYENKKITTKEDLI</sequence>
<dbReference type="CDD" id="cd02516">
    <property type="entry name" value="CDP-ME_synthetase"/>
    <property type="match status" value="1"/>
</dbReference>
<feature type="site" description="Positions MEP for the nucleophilic attack" evidence="4">
    <location>
        <position position="203"/>
    </location>
</feature>
<proteinExistence type="inferred from homology"/>
<feature type="site" description="Transition state stabilizer" evidence="4">
    <location>
        <position position="14"/>
    </location>
</feature>
<dbReference type="InterPro" id="IPR050088">
    <property type="entry name" value="IspD/TarI_cytidylyltransf_bact"/>
</dbReference>
<keyword evidence="2 4" id="KW-0548">Nucleotidyltransferase</keyword>
<dbReference type="EC" id="2.7.7.60" evidence="4"/>
<dbReference type="Gene3D" id="3.90.550.10">
    <property type="entry name" value="Spore Coat Polysaccharide Biosynthesis Protein SpsA, Chain A"/>
    <property type="match status" value="1"/>
</dbReference>
<comment type="caution">
    <text evidence="5">The sequence shown here is derived from an EMBL/GenBank/DDBJ whole genome shotgun (WGS) entry which is preliminary data.</text>
</comment>
<comment type="function">
    <text evidence="4">Catalyzes the formation of 4-diphosphocytidyl-2-C-methyl-D-erythritol from CTP and 2-C-methyl-D-erythritol 4-phosphate (MEP).</text>
</comment>
<dbReference type="NCBIfam" id="TIGR00453">
    <property type="entry name" value="ispD"/>
    <property type="match status" value="1"/>
</dbReference>
<accession>A0A1Y4T274</accession>
<protein>
    <recommendedName>
        <fullName evidence="4">2-C-methyl-D-erythritol 4-phosphate cytidylyltransferase</fullName>
        <ecNumber evidence="4">2.7.7.60</ecNumber>
    </recommendedName>
    <alternativeName>
        <fullName evidence="4">4-diphosphocytidyl-2C-methyl-D-erythritol synthase</fullName>
    </alternativeName>
    <alternativeName>
        <fullName evidence="4">MEP cytidylyltransferase</fullName>
        <shortName evidence="4">MCT</shortName>
    </alternativeName>
</protein>
<evidence type="ECO:0000313" key="6">
    <source>
        <dbReference type="Proteomes" id="UP000195305"/>
    </source>
</evidence>
<evidence type="ECO:0000256" key="3">
    <source>
        <dbReference type="ARBA" id="ARBA00023229"/>
    </source>
</evidence>
<keyword evidence="1 4" id="KW-0808">Transferase</keyword>
<dbReference type="InterPro" id="IPR034683">
    <property type="entry name" value="IspD/TarI"/>
</dbReference>
<comment type="similarity">
    <text evidence="4">Belongs to the IspD/TarI cytidylyltransferase family. IspD subfamily.</text>
</comment>
<keyword evidence="6" id="KW-1185">Reference proteome</keyword>
<name>A0A1Y4T274_9FIRM</name>